<geneLocation type="plasmid" evidence="2 3">
    <name>pHl5678-1</name>
</geneLocation>
<keyword evidence="3" id="KW-1185">Reference proteome</keyword>
<dbReference type="EMBL" id="CP078064">
    <property type="protein sequence ID" value="UVE52199.1"/>
    <property type="molecule type" value="Genomic_DNA"/>
</dbReference>
<feature type="compositionally biased region" description="Low complexity" evidence="1">
    <location>
        <begin position="220"/>
        <end position="237"/>
    </location>
</feature>
<organism evidence="2 3">
    <name type="scientific">Haloferax larsenii</name>
    <dbReference type="NCBI Taxonomy" id="302484"/>
    <lineage>
        <taxon>Archaea</taxon>
        <taxon>Methanobacteriati</taxon>
        <taxon>Methanobacteriota</taxon>
        <taxon>Stenosarchaea group</taxon>
        <taxon>Halobacteria</taxon>
        <taxon>Halobacteriales</taxon>
        <taxon>Haloferacaceae</taxon>
        <taxon>Haloferax</taxon>
    </lineage>
</organism>
<keyword evidence="2" id="KW-0614">Plasmid</keyword>
<dbReference type="PROSITE" id="PS51318">
    <property type="entry name" value="TAT"/>
    <property type="match status" value="1"/>
</dbReference>
<name>A0ABY5RIK8_HALLR</name>
<evidence type="ECO:0008006" key="4">
    <source>
        <dbReference type="Google" id="ProtNLM"/>
    </source>
</evidence>
<gene>
    <name evidence="2" type="ORF">KU306_16455</name>
</gene>
<reference evidence="2" key="1">
    <citation type="submission" date="2021-07" db="EMBL/GenBank/DDBJ databases">
        <title>Studies on halocins as antimicrobial molecules from haloarchaea.</title>
        <authorList>
            <person name="Kumar S."/>
            <person name="Khare S.K."/>
        </authorList>
    </citation>
    <scope>NUCLEOTIDE SEQUENCE</scope>
    <source>
        <strain evidence="2">NCIM 5678</strain>
        <plasmid evidence="2">pHl5678-1</plasmid>
    </source>
</reference>
<accession>A0ABY5RIK8</accession>
<dbReference type="Proteomes" id="UP001058330">
    <property type="component" value="Plasmid pHl5678-1"/>
</dbReference>
<proteinExistence type="predicted"/>
<dbReference type="RefSeq" id="WP_258303652.1">
    <property type="nucleotide sequence ID" value="NZ_CP078064.1"/>
</dbReference>
<sequence>MVEREQTGQELKRRDILRKTAITGAVGGTAMSTLFGTVQAEEATQDDIKKIRNAPGVERILTEIGVESLPDTDAIEKRRIKGDGEVTDGELVLMKVNMQDGMLHAFERGSEVRAIFTFDMDLSTAPEAYPIVAETGGSIGAGESELEFTRNATDEEEELILSQVDTQGEIAGGQVHANTAINGFQATLSVKDPETGEGETQYYTVKVGEEFDPRRHKLPGSGSSSSTGRSRARSASGFEVTSSNLSSQRVTTQGLTSAATKVVKDILKDWITGKLADEPLEALGTECDDTCSSCVTYIIDLFTTCRWCVSFCSAAASGGGAIICVVCFYAFCNDSVKQLNCAACFVCLVEGEEPDLPGSTAGAALDWVWDELPKFPSPPSVSDIGGEIWD</sequence>
<feature type="region of interest" description="Disordered" evidence="1">
    <location>
        <begin position="213"/>
        <end position="240"/>
    </location>
</feature>
<evidence type="ECO:0000313" key="2">
    <source>
        <dbReference type="EMBL" id="UVE52199.1"/>
    </source>
</evidence>
<dbReference type="GeneID" id="74530536"/>
<evidence type="ECO:0000256" key="1">
    <source>
        <dbReference type="SAM" id="MobiDB-lite"/>
    </source>
</evidence>
<protein>
    <recommendedName>
        <fullName evidence="4">Tat (Twin-arginine translocation) pathway signal sequence</fullName>
    </recommendedName>
</protein>
<dbReference type="InterPro" id="IPR006311">
    <property type="entry name" value="TAT_signal"/>
</dbReference>
<evidence type="ECO:0000313" key="3">
    <source>
        <dbReference type="Proteomes" id="UP001058330"/>
    </source>
</evidence>